<evidence type="ECO:0008006" key="3">
    <source>
        <dbReference type="Google" id="ProtNLM"/>
    </source>
</evidence>
<evidence type="ECO:0000313" key="1">
    <source>
        <dbReference type="EMBL" id="MDA5108787.1"/>
    </source>
</evidence>
<proteinExistence type="predicted"/>
<reference evidence="1" key="1">
    <citation type="submission" date="2022-12" db="EMBL/GenBank/DDBJ databases">
        <title>Draft genome sequence of the thermophilic strain Brevibacillus thermoruber HT42, isolated from Los Humeros, Puebla, Mexico, with biotechnological potential.</title>
        <authorList>
            <person name="Lara Sanchez J."/>
            <person name="Solis Palacios R."/>
            <person name="Bustos Baena A.S."/>
            <person name="Ruz Baez A.E."/>
            <person name="Espinosa Luna G."/>
            <person name="Oliart Ros R.M."/>
        </authorList>
    </citation>
    <scope>NUCLEOTIDE SEQUENCE</scope>
    <source>
        <strain evidence="1">HT42</strain>
    </source>
</reference>
<sequence length="83" mass="9591">MDTGDTTRKPRLLDFRKTIHSQFGEDGIIEKIFEIIGTTSKVCVEFGAWDGFFLSNTAALWTKDWKGVLIEAEQNKFLRCWTM</sequence>
<dbReference type="Proteomes" id="UP001151071">
    <property type="component" value="Unassembled WGS sequence"/>
</dbReference>
<dbReference type="RefSeq" id="WP_035295216.1">
    <property type="nucleotide sequence ID" value="NZ_JAPYYP010000010.1"/>
</dbReference>
<accession>A0A9X3TQA3</accession>
<evidence type="ECO:0000313" key="2">
    <source>
        <dbReference type="Proteomes" id="UP001151071"/>
    </source>
</evidence>
<comment type="caution">
    <text evidence="1">The sequence shown here is derived from an EMBL/GenBank/DDBJ whole genome shotgun (WGS) entry which is preliminary data.</text>
</comment>
<keyword evidence="2" id="KW-1185">Reference proteome</keyword>
<organism evidence="1 2">
    <name type="scientific">Brevibacillus thermoruber</name>
    <dbReference type="NCBI Taxonomy" id="33942"/>
    <lineage>
        <taxon>Bacteria</taxon>
        <taxon>Bacillati</taxon>
        <taxon>Bacillota</taxon>
        <taxon>Bacilli</taxon>
        <taxon>Bacillales</taxon>
        <taxon>Paenibacillaceae</taxon>
        <taxon>Brevibacillus</taxon>
    </lineage>
</organism>
<protein>
    <recommendedName>
        <fullName evidence="3">Methyltransferase</fullName>
    </recommendedName>
</protein>
<dbReference type="EMBL" id="JAPYYP010000010">
    <property type="protein sequence ID" value="MDA5108787.1"/>
    <property type="molecule type" value="Genomic_DNA"/>
</dbReference>
<name>A0A9X3TQA3_9BACL</name>
<dbReference type="AlphaFoldDB" id="A0A9X3TQA3"/>
<gene>
    <name evidence="1" type="ORF">O3V59_10470</name>
</gene>